<evidence type="ECO:0000256" key="1">
    <source>
        <dbReference type="SAM" id="MobiDB-lite"/>
    </source>
</evidence>
<organism evidence="4">
    <name type="scientific">Soboliphyme baturini</name>
    <dbReference type="NCBI Taxonomy" id="241478"/>
    <lineage>
        <taxon>Eukaryota</taxon>
        <taxon>Metazoa</taxon>
        <taxon>Ecdysozoa</taxon>
        <taxon>Nematoda</taxon>
        <taxon>Enoplea</taxon>
        <taxon>Dorylaimia</taxon>
        <taxon>Dioctophymatida</taxon>
        <taxon>Dioctophymatoidea</taxon>
        <taxon>Soboliphymatidae</taxon>
        <taxon>Soboliphyme</taxon>
    </lineage>
</organism>
<protein>
    <submittedName>
        <fullName evidence="4">Reverse transcriptase domain-containing protein</fullName>
    </submittedName>
</protein>
<reference evidence="4" key="1">
    <citation type="submission" date="2016-06" db="UniProtKB">
        <authorList>
            <consortium name="WormBaseParasite"/>
        </authorList>
    </citation>
    <scope>IDENTIFICATION</scope>
</reference>
<dbReference type="WBParaSite" id="SBAD_0000722501-mRNA-1">
    <property type="protein sequence ID" value="SBAD_0000722501-mRNA-1"/>
    <property type="gene ID" value="SBAD_0000722501"/>
</dbReference>
<dbReference type="EMBL" id="UZAM01010195">
    <property type="protein sequence ID" value="VDP11302.1"/>
    <property type="molecule type" value="Genomic_DNA"/>
</dbReference>
<feature type="region of interest" description="Disordered" evidence="1">
    <location>
        <begin position="132"/>
        <end position="155"/>
    </location>
</feature>
<sequence length="241" mass="27083">MQGFDEMTPRHSPRRLARPLHPAVVIAACCLVCPLIVSESVRSEAATMTRSCESVTKSKYRRVKPADICHVVWYFGVLLVCDPETSQYCLADEDEMLGHQVPASHIHTSVCEFVSFDGIHCMHQPGCGSLIKRPMPSRKKSNERQDDRPTYRGCSSNTSLGTAVCPPNRLNDNYDMGHMQIPGHILQSSEEEAPDFLAIHLTDLKYADDIVLLYRKRPYYLCVQKGSQCGLLVIGQWLAQF</sequence>
<proteinExistence type="predicted"/>
<evidence type="ECO:0000313" key="3">
    <source>
        <dbReference type="Proteomes" id="UP000270296"/>
    </source>
</evidence>
<keyword evidence="3" id="KW-1185">Reference proteome</keyword>
<name>A0A183ITL3_9BILA</name>
<evidence type="ECO:0000313" key="4">
    <source>
        <dbReference type="WBParaSite" id="SBAD_0000722501-mRNA-1"/>
    </source>
</evidence>
<reference evidence="2 3" key="2">
    <citation type="submission" date="2018-11" db="EMBL/GenBank/DDBJ databases">
        <authorList>
            <consortium name="Pathogen Informatics"/>
        </authorList>
    </citation>
    <scope>NUCLEOTIDE SEQUENCE [LARGE SCALE GENOMIC DNA]</scope>
</reference>
<feature type="compositionally biased region" description="Basic and acidic residues" evidence="1">
    <location>
        <begin position="140"/>
        <end position="150"/>
    </location>
</feature>
<dbReference type="AlphaFoldDB" id="A0A183ITL3"/>
<dbReference type="Proteomes" id="UP000270296">
    <property type="component" value="Unassembled WGS sequence"/>
</dbReference>
<evidence type="ECO:0000313" key="2">
    <source>
        <dbReference type="EMBL" id="VDP11302.1"/>
    </source>
</evidence>
<gene>
    <name evidence="2" type="ORF">SBAD_LOCUS6960</name>
</gene>
<accession>A0A183ITL3</accession>